<dbReference type="Proteomes" id="UP001596145">
    <property type="component" value="Unassembled WGS sequence"/>
</dbReference>
<proteinExistence type="predicted"/>
<dbReference type="AlphaFoldDB" id="A0ABD5QPA3"/>
<accession>A0ABD5QPA3</accession>
<feature type="region of interest" description="Disordered" evidence="1">
    <location>
        <begin position="38"/>
        <end position="57"/>
    </location>
</feature>
<evidence type="ECO:0000313" key="2">
    <source>
        <dbReference type="EMBL" id="MFC5133916.1"/>
    </source>
</evidence>
<reference evidence="2 3" key="1">
    <citation type="journal article" date="2019" name="Int. J. Syst. Evol. Microbiol.">
        <title>The Global Catalogue of Microorganisms (GCM) 10K type strain sequencing project: providing services to taxonomists for standard genome sequencing and annotation.</title>
        <authorList>
            <consortium name="The Broad Institute Genomics Platform"/>
            <consortium name="The Broad Institute Genome Sequencing Center for Infectious Disease"/>
            <person name="Wu L."/>
            <person name="Ma J."/>
        </authorList>
    </citation>
    <scope>NUCLEOTIDE SEQUENCE [LARGE SCALE GENOMIC DNA]</scope>
    <source>
        <strain evidence="2 3">CGMCC 1.16026</strain>
    </source>
</reference>
<comment type="caution">
    <text evidence="2">The sequence shown here is derived from an EMBL/GenBank/DDBJ whole genome shotgun (WGS) entry which is preliminary data.</text>
</comment>
<feature type="compositionally biased region" description="Basic and acidic residues" evidence="1">
    <location>
        <begin position="41"/>
        <end position="57"/>
    </location>
</feature>
<sequence>MFCACLLTLWASRLDETQIREWQRRTLPAEFRGTFLEESDFEGRQLESDDREGTTRE</sequence>
<keyword evidence="3" id="KW-1185">Reference proteome</keyword>
<evidence type="ECO:0000256" key="1">
    <source>
        <dbReference type="SAM" id="MobiDB-lite"/>
    </source>
</evidence>
<evidence type="ECO:0000313" key="3">
    <source>
        <dbReference type="Proteomes" id="UP001596145"/>
    </source>
</evidence>
<dbReference type="EMBL" id="JBHSKV010000007">
    <property type="protein sequence ID" value="MFC5133916.1"/>
    <property type="molecule type" value="Genomic_DNA"/>
</dbReference>
<dbReference type="RefSeq" id="WP_162498044.1">
    <property type="nucleotide sequence ID" value="NZ_JBHSKV010000007.1"/>
</dbReference>
<protein>
    <submittedName>
        <fullName evidence="2">Uncharacterized protein</fullName>
    </submittedName>
</protein>
<name>A0ABD5QPA3_9EURY</name>
<organism evidence="2 3">
    <name type="scientific">Halorubrum glutamatedens</name>
    <dbReference type="NCBI Taxonomy" id="2707018"/>
    <lineage>
        <taxon>Archaea</taxon>
        <taxon>Methanobacteriati</taxon>
        <taxon>Methanobacteriota</taxon>
        <taxon>Stenosarchaea group</taxon>
        <taxon>Halobacteria</taxon>
        <taxon>Halobacteriales</taxon>
        <taxon>Haloferacaceae</taxon>
        <taxon>Halorubrum</taxon>
    </lineage>
</organism>
<gene>
    <name evidence="2" type="ORF">ACFPJA_04160</name>
</gene>